<dbReference type="PANTHER" id="PTHR31662:SF71">
    <property type="match status" value="1"/>
</dbReference>
<dbReference type="Pfam" id="PF04504">
    <property type="entry name" value="GeBP-like_DBD"/>
    <property type="match status" value="1"/>
</dbReference>
<keyword evidence="5" id="KW-1185">Reference proteome</keyword>
<accession>A0A2G2XBR4</accession>
<dbReference type="Proteomes" id="UP000224567">
    <property type="component" value="Unassembled WGS sequence"/>
</dbReference>
<comment type="caution">
    <text evidence="4">The sequence shown here is derived from an EMBL/GenBank/DDBJ whole genome shotgun (WGS) entry which is preliminary data.</text>
</comment>
<dbReference type="GO" id="GO:0005634">
    <property type="term" value="C:nucleus"/>
    <property type="evidence" value="ECO:0007669"/>
    <property type="project" value="TreeGrafter"/>
</dbReference>
<dbReference type="InterPro" id="IPR007592">
    <property type="entry name" value="GEBP"/>
</dbReference>
<organism evidence="4 5">
    <name type="scientific">Capsicum baccatum</name>
    <name type="common">Peruvian pepper</name>
    <dbReference type="NCBI Taxonomy" id="33114"/>
    <lineage>
        <taxon>Eukaryota</taxon>
        <taxon>Viridiplantae</taxon>
        <taxon>Streptophyta</taxon>
        <taxon>Embryophyta</taxon>
        <taxon>Tracheophyta</taxon>
        <taxon>Spermatophyta</taxon>
        <taxon>Magnoliopsida</taxon>
        <taxon>eudicotyledons</taxon>
        <taxon>Gunneridae</taxon>
        <taxon>Pentapetalae</taxon>
        <taxon>asterids</taxon>
        <taxon>lamiids</taxon>
        <taxon>Solanales</taxon>
        <taxon>Solanaceae</taxon>
        <taxon>Solanoideae</taxon>
        <taxon>Capsiceae</taxon>
        <taxon>Capsicum</taxon>
    </lineage>
</organism>
<sequence>MLIISCSGVFYLKQKPTKANCIPKLSEMAARNIFKSLKAKRPHGDSDKEWTPSSEDSQTYSPEEVIMESCNVNKSGFQRAWSEEEEIAILQGHLNYSFLKNTEPSSDYGAFLTFVKDDLQTETNKTQLQHKLTRLKRKYKRNIEKRKFSKPHEEKLFKFSEKIWGAVDQVRNKVDDKTSGKMIVDASSWDFVLNGGTAADLEDWFRRNPRQLISEKERNEMLEKSQSVKVAKARQYLLEIQVMEEQAKMATDAIQAILS</sequence>
<dbReference type="STRING" id="33114.A0A2G2XBR4"/>
<feature type="domain" description="Glabrous enhancer-binding protein-like DBD" evidence="3">
    <location>
        <begin position="77"/>
        <end position="165"/>
    </location>
</feature>
<reference evidence="5" key="2">
    <citation type="journal article" date="2017" name="J. Anim. Genet.">
        <title>Multiple reference genome sequences of hot pepper reveal the massive evolution of plant disease resistance genes by retroduplication.</title>
        <authorList>
            <person name="Kim S."/>
            <person name="Park J."/>
            <person name="Yeom S.-I."/>
            <person name="Kim Y.-M."/>
            <person name="Seo E."/>
            <person name="Kim K.-T."/>
            <person name="Kim M.-S."/>
            <person name="Lee J.M."/>
            <person name="Cheong K."/>
            <person name="Shin H.-S."/>
            <person name="Kim S.-B."/>
            <person name="Han K."/>
            <person name="Lee J."/>
            <person name="Park M."/>
            <person name="Lee H.-A."/>
            <person name="Lee H.-Y."/>
            <person name="Lee Y."/>
            <person name="Oh S."/>
            <person name="Lee J.H."/>
            <person name="Choi E."/>
            <person name="Choi E."/>
            <person name="Lee S.E."/>
            <person name="Jeon J."/>
            <person name="Kim H."/>
            <person name="Choi G."/>
            <person name="Song H."/>
            <person name="Lee J."/>
            <person name="Lee S.-C."/>
            <person name="Kwon J.-K."/>
            <person name="Lee H.-Y."/>
            <person name="Koo N."/>
            <person name="Hong Y."/>
            <person name="Kim R.W."/>
            <person name="Kang W.-H."/>
            <person name="Huh J.H."/>
            <person name="Kang B.-C."/>
            <person name="Yang T.-J."/>
            <person name="Lee Y.-H."/>
            <person name="Bennetzen J.L."/>
            <person name="Choi D."/>
        </authorList>
    </citation>
    <scope>NUCLEOTIDE SEQUENCE [LARGE SCALE GENOMIC DNA]</scope>
    <source>
        <strain evidence="5">cv. PBC81</strain>
    </source>
</reference>
<dbReference type="AlphaFoldDB" id="A0A2G2XBR4"/>
<name>A0A2G2XBR4_CAPBA</name>
<evidence type="ECO:0000259" key="3">
    <source>
        <dbReference type="Pfam" id="PF04504"/>
    </source>
</evidence>
<comment type="similarity">
    <text evidence="1">Belongs to the GeBP family.</text>
</comment>
<dbReference type="PANTHER" id="PTHR31662">
    <property type="entry name" value="BNAANNG10740D PROTEIN-RELATED"/>
    <property type="match status" value="1"/>
</dbReference>
<reference evidence="4 5" key="1">
    <citation type="journal article" date="2017" name="Genome Biol.">
        <title>New reference genome sequences of hot pepper reveal the massive evolution of plant disease-resistance genes by retroduplication.</title>
        <authorList>
            <person name="Kim S."/>
            <person name="Park J."/>
            <person name="Yeom S.I."/>
            <person name="Kim Y.M."/>
            <person name="Seo E."/>
            <person name="Kim K.T."/>
            <person name="Kim M.S."/>
            <person name="Lee J.M."/>
            <person name="Cheong K."/>
            <person name="Shin H.S."/>
            <person name="Kim S.B."/>
            <person name="Han K."/>
            <person name="Lee J."/>
            <person name="Park M."/>
            <person name="Lee H.A."/>
            <person name="Lee H.Y."/>
            <person name="Lee Y."/>
            <person name="Oh S."/>
            <person name="Lee J.H."/>
            <person name="Choi E."/>
            <person name="Choi E."/>
            <person name="Lee S.E."/>
            <person name="Jeon J."/>
            <person name="Kim H."/>
            <person name="Choi G."/>
            <person name="Song H."/>
            <person name="Lee J."/>
            <person name="Lee S.C."/>
            <person name="Kwon J.K."/>
            <person name="Lee H.Y."/>
            <person name="Koo N."/>
            <person name="Hong Y."/>
            <person name="Kim R.W."/>
            <person name="Kang W.H."/>
            <person name="Huh J.H."/>
            <person name="Kang B.C."/>
            <person name="Yang T.J."/>
            <person name="Lee Y.H."/>
            <person name="Bennetzen J.L."/>
            <person name="Choi D."/>
        </authorList>
    </citation>
    <scope>NUCLEOTIDE SEQUENCE [LARGE SCALE GENOMIC DNA]</scope>
    <source>
        <strain evidence="5">cv. PBC81</strain>
    </source>
</reference>
<feature type="region of interest" description="Disordered" evidence="2">
    <location>
        <begin position="39"/>
        <end position="59"/>
    </location>
</feature>
<dbReference type="GO" id="GO:0006355">
    <property type="term" value="P:regulation of DNA-templated transcription"/>
    <property type="evidence" value="ECO:0007669"/>
    <property type="project" value="InterPro"/>
</dbReference>
<protein>
    <recommendedName>
        <fullName evidence="3">Glabrous enhancer-binding protein-like DBD domain-containing protein</fullName>
    </recommendedName>
</protein>
<evidence type="ECO:0000313" key="4">
    <source>
        <dbReference type="EMBL" id="PHT54791.1"/>
    </source>
</evidence>
<dbReference type="OrthoDB" id="661680at2759"/>
<proteinExistence type="inferred from homology"/>
<evidence type="ECO:0000256" key="1">
    <source>
        <dbReference type="ARBA" id="ARBA00010820"/>
    </source>
</evidence>
<dbReference type="InterPro" id="IPR053932">
    <property type="entry name" value="GeBP-like_DBD"/>
</dbReference>
<evidence type="ECO:0000256" key="2">
    <source>
        <dbReference type="SAM" id="MobiDB-lite"/>
    </source>
</evidence>
<dbReference type="EMBL" id="MLFT02000002">
    <property type="protein sequence ID" value="PHT54791.1"/>
    <property type="molecule type" value="Genomic_DNA"/>
</dbReference>
<evidence type="ECO:0000313" key="5">
    <source>
        <dbReference type="Proteomes" id="UP000224567"/>
    </source>
</evidence>
<gene>
    <name evidence="4" type="ORF">CQW23_03277</name>
</gene>